<evidence type="ECO:0000256" key="5">
    <source>
        <dbReference type="ARBA" id="ARBA00022989"/>
    </source>
</evidence>
<dbReference type="InterPro" id="IPR051788">
    <property type="entry name" value="MFS_Transporter"/>
</dbReference>
<reference evidence="10 11" key="1">
    <citation type="journal article" date="2019" name="Sci. Rep.">
        <title>A multi-omics analysis of the grapevine pathogen Lasiodiplodia theobromae reveals that temperature affects the expression of virulence- and pathogenicity-related genes.</title>
        <authorList>
            <person name="Felix C."/>
            <person name="Meneses R."/>
            <person name="Goncalves M.F.M."/>
            <person name="Tilleman L."/>
            <person name="Duarte A.S."/>
            <person name="Jorrin-Novo J.V."/>
            <person name="Van de Peer Y."/>
            <person name="Deforce D."/>
            <person name="Van Nieuwerburgh F."/>
            <person name="Esteves A.C."/>
            <person name="Alves A."/>
        </authorList>
    </citation>
    <scope>NUCLEOTIDE SEQUENCE [LARGE SCALE GENOMIC DNA]</scope>
    <source>
        <strain evidence="10 11">LA-SOL3</strain>
    </source>
</reference>
<keyword evidence="11" id="KW-1185">Reference proteome</keyword>
<accession>A0A5N5DGV8</accession>
<evidence type="ECO:0000256" key="2">
    <source>
        <dbReference type="ARBA" id="ARBA00008335"/>
    </source>
</evidence>
<sequence>MASSTQSDTIELQQLPAPNPKSEPIRDANDAASTSQGSSSPPDTAVPVVEKWNSNRTNTYRLLATFWGFLVMGGNDAAYGAIIPYLEKYYGLNYTVVSLVFFSPLGGYAAAALLNNWIHNRFGQRGVAFLGPFCHLTAYVGIAAHPPYPALIVFFLFAGFANGIEDAAWNAWIGKLANPNELLGLLHGIYGVGAVLSPLIATSLITKAGWGWWGFYYLMIGAAAIELVTSLAAFWGATARHFKASSSSAPSADGETADENNNSSSNSGKLLKEALRSRVSWVAAIFLLGYVGVEVALGGWIVVFMTRQRDGGDFESGMVATGFWIGITVGRVVLGFVTPRIGEKLAVAIYVPAAIGFQLLFWLVPQFVVSAVAVAIEGFFLGPLFPAVVVATTKLLPAHLHVSAIGFAAAFGGSGAAIFPFAVGVLAQAKGVQVLQPVIVALLAALLTIWAMMPRMKKAGSKAGDEDVAERGESSALPNKSASLWKNVSSYAARSRKACATLLKVR</sequence>
<evidence type="ECO:0000259" key="9">
    <source>
        <dbReference type="PROSITE" id="PS50850"/>
    </source>
</evidence>
<dbReference type="Pfam" id="PF07690">
    <property type="entry name" value="MFS_1"/>
    <property type="match status" value="1"/>
</dbReference>
<feature type="domain" description="Major facilitator superfamily (MFS) profile" evidence="9">
    <location>
        <begin position="61"/>
        <end position="457"/>
    </location>
</feature>
<feature type="transmembrane region" description="Helical" evidence="8">
    <location>
        <begin position="150"/>
        <end position="170"/>
    </location>
</feature>
<feature type="transmembrane region" description="Helical" evidence="8">
    <location>
        <begin position="279"/>
        <end position="305"/>
    </location>
</feature>
<dbReference type="SUPFAM" id="SSF103473">
    <property type="entry name" value="MFS general substrate transporter"/>
    <property type="match status" value="1"/>
</dbReference>
<evidence type="ECO:0000256" key="1">
    <source>
        <dbReference type="ARBA" id="ARBA00004127"/>
    </source>
</evidence>
<feature type="transmembrane region" description="Helical" evidence="8">
    <location>
        <begin position="404"/>
        <end position="428"/>
    </location>
</feature>
<dbReference type="Proteomes" id="UP000325902">
    <property type="component" value="Unassembled WGS sequence"/>
</dbReference>
<dbReference type="EMBL" id="VCHE01000025">
    <property type="protein sequence ID" value="KAB2576272.1"/>
    <property type="molecule type" value="Genomic_DNA"/>
</dbReference>
<feature type="transmembrane region" description="Helical" evidence="8">
    <location>
        <begin position="182"/>
        <end position="201"/>
    </location>
</feature>
<comment type="caution">
    <text evidence="10">The sequence shown here is derived from an EMBL/GenBank/DDBJ whole genome shotgun (WGS) entry which is preliminary data.</text>
</comment>
<feature type="transmembrane region" description="Helical" evidence="8">
    <location>
        <begin position="213"/>
        <end position="237"/>
    </location>
</feature>
<keyword evidence="6 8" id="KW-0472">Membrane</keyword>
<keyword evidence="4 8" id="KW-0812">Transmembrane</keyword>
<feature type="transmembrane region" description="Helical" evidence="8">
    <location>
        <begin position="434"/>
        <end position="453"/>
    </location>
</feature>
<dbReference type="InterPro" id="IPR020846">
    <property type="entry name" value="MFS_dom"/>
</dbReference>
<organism evidence="10 11">
    <name type="scientific">Lasiodiplodia theobromae</name>
    <dbReference type="NCBI Taxonomy" id="45133"/>
    <lineage>
        <taxon>Eukaryota</taxon>
        <taxon>Fungi</taxon>
        <taxon>Dikarya</taxon>
        <taxon>Ascomycota</taxon>
        <taxon>Pezizomycotina</taxon>
        <taxon>Dothideomycetes</taxon>
        <taxon>Dothideomycetes incertae sedis</taxon>
        <taxon>Botryosphaeriales</taxon>
        <taxon>Botryosphaeriaceae</taxon>
        <taxon>Lasiodiplodia</taxon>
    </lineage>
</organism>
<name>A0A5N5DGV8_9PEZI</name>
<dbReference type="FunFam" id="1.20.1250.20:FF:000308">
    <property type="entry name" value="MFS efflux transporter"/>
    <property type="match status" value="1"/>
</dbReference>
<dbReference type="PROSITE" id="PS50850">
    <property type="entry name" value="MFS"/>
    <property type="match status" value="1"/>
</dbReference>
<comment type="subcellular location">
    <subcellularLocation>
        <location evidence="1">Endomembrane system</location>
        <topology evidence="1">Multi-pass membrane protein</topology>
    </subcellularLocation>
</comment>
<feature type="transmembrane region" description="Helical" evidence="8">
    <location>
        <begin position="62"/>
        <end position="86"/>
    </location>
</feature>
<dbReference type="GO" id="GO:0012505">
    <property type="term" value="C:endomembrane system"/>
    <property type="evidence" value="ECO:0007669"/>
    <property type="project" value="UniProtKB-SubCell"/>
</dbReference>
<dbReference type="PANTHER" id="PTHR23514:SF3">
    <property type="entry name" value="BYPASS OF STOP CODON PROTEIN 6"/>
    <property type="match status" value="1"/>
</dbReference>
<evidence type="ECO:0000256" key="6">
    <source>
        <dbReference type="ARBA" id="ARBA00023136"/>
    </source>
</evidence>
<feature type="transmembrane region" description="Helical" evidence="8">
    <location>
        <begin position="345"/>
        <end position="364"/>
    </location>
</feature>
<proteinExistence type="inferred from homology"/>
<dbReference type="AlphaFoldDB" id="A0A5N5DGV8"/>
<evidence type="ECO:0000256" key="7">
    <source>
        <dbReference type="SAM" id="MobiDB-lite"/>
    </source>
</evidence>
<keyword evidence="3" id="KW-0813">Transport</keyword>
<evidence type="ECO:0000313" key="10">
    <source>
        <dbReference type="EMBL" id="KAB2576272.1"/>
    </source>
</evidence>
<protein>
    <submittedName>
        <fullName evidence="10">Bypass of stop codon protein 6</fullName>
    </submittedName>
</protein>
<feature type="region of interest" description="Disordered" evidence="7">
    <location>
        <begin position="246"/>
        <end position="266"/>
    </location>
</feature>
<feature type="compositionally biased region" description="Polar residues" evidence="7">
    <location>
        <begin position="1"/>
        <end position="12"/>
    </location>
</feature>
<feature type="transmembrane region" description="Helical" evidence="8">
    <location>
        <begin position="317"/>
        <end position="338"/>
    </location>
</feature>
<feature type="region of interest" description="Disordered" evidence="7">
    <location>
        <begin position="1"/>
        <end position="47"/>
    </location>
</feature>
<feature type="compositionally biased region" description="Polar residues" evidence="7">
    <location>
        <begin position="31"/>
        <end position="42"/>
    </location>
</feature>
<evidence type="ECO:0000256" key="8">
    <source>
        <dbReference type="SAM" id="Phobius"/>
    </source>
</evidence>
<dbReference type="OrthoDB" id="413079at2759"/>
<dbReference type="GO" id="GO:0016020">
    <property type="term" value="C:membrane"/>
    <property type="evidence" value="ECO:0007669"/>
    <property type="project" value="TreeGrafter"/>
</dbReference>
<dbReference type="PANTHER" id="PTHR23514">
    <property type="entry name" value="BYPASS OF STOP CODON PROTEIN 6"/>
    <property type="match status" value="1"/>
</dbReference>
<feature type="transmembrane region" description="Helical" evidence="8">
    <location>
        <begin position="370"/>
        <end position="392"/>
    </location>
</feature>
<evidence type="ECO:0000256" key="3">
    <source>
        <dbReference type="ARBA" id="ARBA00022448"/>
    </source>
</evidence>
<dbReference type="Gene3D" id="1.20.1250.20">
    <property type="entry name" value="MFS general substrate transporter like domains"/>
    <property type="match status" value="2"/>
</dbReference>
<dbReference type="InterPro" id="IPR011701">
    <property type="entry name" value="MFS"/>
</dbReference>
<feature type="transmembrane region" description="Helical" evidence="8">
    <location>
        <begin position="126"/>
        <end position="144"/>
    </location>
</feature>
<comment type="similarity">
    <text evidence="2">Belongs to the major facilitator superfamily.</text>
</comment>
<dbReference type="FunFam" id="1.20.1250.20:FF:000286">
    <property type="entry name" value="MFS efflux transporter"/>
    <property type="match status" value="1"/>
</dbReference>
<dbReference type="GO" id="GO:0022857">
    <property type="term" value="F:transmembrane transporter activity"/>
    <property type="evidence" value="ECO:0007669"/>
    <property type="project" value="InterPro"/>
</dbReference>
<evidence type="ECO:0000313" key="11">
    <source>
        <dbReference type="Proteomes" id="UP000325902"/>
    </source>
</evidence>
<evidence type="ECO:0000256" key="4">
    <source>
        <dbReference type="ARBA" id="ARBA00022692"/>
    </source>
</evidence>
<gene>
    <name evidence="10" type="primary">BSC6_1</name>
    <name evidence="10" type="ORF">DBV05_g5152</name>
</gene>
<dbReference type="InterPro" id="IPR036259">
    <property type="entry name" value="MFS_trans_sf"/>
</dbReference>
<feature type="transmembrane region" description="Helical" evidence="8">
    <location>
        <begin position="92"/>
        <end position="114"/>
    </location>
</feature>
<keyword evidence="5 8" id="KW-1133">Transmembrane helix</keyword>